<feature type="transmembrane region" description="Helical" evidence="7">
    <location>
        <begin position="44"/>
        <end position="68"/>
    </location>
</feature>
<comment type="subcellular location">
    <subcellularLocation>
        <location evidence="1">Membrane</location>
        <topology evidence="1">Multi-pass membrane protein</topology>
    </subcellularLocation>
</comment>
<feature type="transmembrane region" description="Helical" evidence="7">
    <location>
        <begin position="12"/>
        <end position="32"/>
    </location>
</feature>
<evidence type="ECO:0000313" key="10">
    <source>
        <dbReference type="Proteomes" id="UP000829685"/>
    </source>
</evidence>
<evidence type="ECO:0000256" key="4">
    <source>
        <dbReference type="ARBA" id="ARBA00023136"/>
    </source>
</evidence>
<organism evidence="9 10">
    <name type="scientific">Neoarthrinium moseri</name>
    <dbReference type="NCBI Taxonomy" id="1658444"/>
    <lineage>
        <taxon>Eukaryota</taxon>
        <taxon>Fungi</taxon>
        <taxon>Dikarya</taxon>
        <taxon>Ascomycota</taxon>
        <taxon>Pezizomycotina</taxon>
        <taxon>Sordariomycetes</taxon>
        <taxon>Xylariomycetidae</taxon>
        <taxon>Amphisphaeriales</taxon>
        <taxon>Apiosporaceae</taxon>
        <taxon>Neoarthrinium</taxon>
    </lineage>
</organism>
<comment type="similarity">
    <text evidence="5">Belongs to the SAT4 family.</text>
</comment>
<dbReference type="Pfam" id="PF20684">
    <property type="entry name" value="Fung_rhodopsin"/>
    <property type="match status" value="1"/>
</dbReference>
<dbReference type="PANTHER" id="PTHR33048">
    <property type="entry name" value="PTH11-LIKE INTEGRAL MEMBRANE PROTEIN (AFU_ORTHOLOGUE AFUA_5G11245)"/>
    <property type="match status" value="1"/>
</dbReference>
<name>A0A9P9WYL6_9PEZI</name>
<feature type="transmembrane region" description="Helical" evidence="7">
    <location>
        <begin position="88"/>
        <end position="113"/>
    </location>
</feature>
<gene>
    <name evidence="9" type="ORF">JX265_000360</name>
</gene>
<dbReference type="AlphaFoldDB" id="A0A9P9WYL6"/>
<keyword evidence="4 7" id="KW-0472">Membrane</keyword>
<protein>
    <recommendedName>
        <fullName evidence="8">Rhodopsin domain-containing protein</fullName>
    </recommendedName>
</protein>
<dbReference type="EMBL" id="JAFIMR010000001">
    <property type="protein sequence ID" value="KAI1881534.1"/>
    <property type="molecule type" value="Genomic_DNA"/>
</dbReference>
<feature type="region of interest" description="Disordered" evidence="6">
    <location>
        <begin position="320"/>
        <end position="372"/>
    </location>
</feature>
<dbReference type="InterPro" id="IPR049326">
    <property type="entry name" value="Rhodopsin_dom_fungi"/>
</dbReference>
<evidence type="ECO:0000256" key="5">
    <source>
        <dbReference type="ARBA" id="ARBA00038359"/>
    </source>
</evidence>
<keyword evidence="2 7" id="KW-0812">Transmembrane</keyword>
<dbReference type="PANTHER" id="PTHR33048:SF31">
    <property type="entry name" value="INTEGRAL MEMBRANE PROTEIN"/>
    <property type="match status" value="1"/>
</dbReference>
<evidence type="ECO:0000256" key="6">
    <source>
        <dbReference type="SAM" id="MobiDB-lite"/>
    </source>
</evidence>
<dbReference type="InterPro" id="IPR052337">
    <property type="entry name" value="SAT4-like"/>
</dbReference>
<evidence type="ECO:0000256" key="3">
    <source>
        <dbReference type="ARBA" id="ARBA00022989"/>
    </source>
</evidence>
<feature type="transmembrane region" description="Helical" evidence="7">
    <location>
        <begin position="125"/>
        <end position="147"/>
    </location>
</feature>
<evidence type="ECO:0000256" key="2">
    <source>
        <dbReference type="ARBA" id="ARBA00022692"/>
    </source>
</evidence>
<sequence>MAIFTDDAPHVAGTVITVTLLAFLTLGLRFYTRITRASWGKEDTLMAVAAVPFAVLSIACLVSSFNGVGIHEWRLQLPENIHYHESGLFWFFLFEVFYCVTIIPVKLSISFMLIRIAENRSWFIYAQYIIMAMFTLMNLIAAFYIIFQCNPVSAAWDSVLQAEGTHCRPAVILADIYYATTAVNIFTDWATALMPIPLLWNVKMNINQKISVATILGLGIFASLSACIRLKYTVLLTSTDEYLFGLANIVIWGYAENGLGMFVGNLSTLRPLFRTFLGLGSSGGDTVPTGLTPNGLPSKSAHPYRSFDAGYEMGTVHSTKDRKGDIATSTQILGGLDKTSRGSLSSDGESQKNIVEKPSRGPGSHGFGPGGIVVSRQIDVHHN</sequence>
<keyword evidence="3 7" id="KW-1133">Transmembrane helix</keyword>
<feature type="domain" description="Rhodopsin" evidence="8">
    <location>
        <begin position="28"/>
        <end position="274"/>
    </location>
</feature>
<keyword evidence="10" id="KW-1185">Reference proteome</keyword>
<accession>A0A9P9WYL6</accession>
<feature type="transmembrane region" description="Helical" evidence="7">
    <location>
        <begin position="212"/>
        <end position="232"/>
    </location>
</feature>
<dbReference type="Proteomes" id="UP000829685">
    <property type="component" value="Unassembled WGS sequence"/>
</dbReference>
<proteinExistence type="inferred from homology"/>
<dbReference type="GO" id="GO:0016020">
    <property type="term" value="C:membrane"/>
    <property type="evidence" value="ECO:0007669"/>
    <property type="project" value="UniProtKB-SubCell"/>
</dbReference>
<feature type="compositionally biased region" description="Polar residues" evidence="6">
    <location>
        <begin position="341"/>
        <end position="353"/>
    </location>
</feature>
<evidence type="ECO:0000313" key="9">
    <source>
        <dbReference type="EMBL" id="KAI1881534.1"/>
    </source>
</evidence>
<evidence type="ECO:0000259" key="8">
    <source>
        <dbReference type="Pfam" id="PF20684"/>
    </source>
</evidence>
<feature type="transmembrane region" description="Helical" evidence="7">
    <location>
        <begin position="244"/>
        <end position="264"/>
    </location>
</feature>
<evidence type="ECO:0000256" key="7">
    <source>
        <dbReference type="SAM" id="Phobius"/>
    </source>
</evidence>
<evidence type="ECO:0000256" key="1">
    <source>
        <dbReference type="ARBA" id="ARBA00004141"/>
    </source>
</evidence>
<comment type="caution">
    <text evidence="9">The sequence shown here is derived from an EMBL/GenBank/DDBJ whole genome shotgun (WGS) entry which is preliminary data.</text>
</comment>
<reference evidence="9" key="1">
    <citation type="submission" date="2021-03" db="EMBL/GenBank/DDBJ databases">
        <title>Revisited historic fungal species revealed as producer of novel bioactive compounds through whole genome sequencing and comparative genomics.</title>
        <authorList>
            <person name="Vignolle G.A."/>
            <person name="Hochenegger N."/>
            <person name="Mach R.L."/>
            <person name="Mach-Aigner A.R."/>
            <person name="Javad Rahimi M."/>
            <person name="Salim K.A."/>
            <person name="Chan C.M."/>
            <person name="Lim L.B.L."/>
            <person name="Cai F."/>
            <person name="Druzhinina I.S."/>
            <person name="U'Ren J.M."/>
            <person name="Derntl C."/>
        </authorList>
    </citation>
    <scope>NUCLEOTIDE SEQUENCE</scope>
    <source>
        <strain evidence="9">TUCIM 5799</strain>
    </source>
</reference>